<accession>A0A8S5M8I5</accession>
<proteinExistence type="predicted"/>
<reference evidence="1" key="1">
    <citation type="journal article" date="2021" name="Proc. Natl. Acad. Sci. U.S.A.">
        <title>A Catalog of Tens of Thousands of Viruses from Human Metagenomes Reveals Hidden Associations with Chronic Diseases.</title>
        <authorList>
            <person name="Tisza M.J."/>
            <person name="Buck C.B."/>
        </authorList>
    </citation>
    <scope>NUCLEOTIDE SEQUENCE</scope>
    <source>
        <strain evidence="1">CtCiv1</strain>
    </source>
</reference>
<dbReference type="EMBL" id="BK014846">
    <property type="protein sequence ID" value="DAD78546.1"/>
    <property type="molecule type" value="Genomic_DNA"/>
</dbReference>
<keyword evidence="1" id="KW-0449">Lipoprotein</keyword>
<protein>
    <submittedName>
        <fullName evidence="1">Prokaryotic membrane lipoprotein lipid attachment site</fullName>
    </submittedName>
</protein>
<name>A0A8S5M8I5_9CAUD</name>
<evidence type="ECO:0000313" key="1">
    <source>
        <dbReference type="EMBL" id="DAD78546.1"/>
    </source>
</evidence>
<dbReference type="PROSITE" id="PS51257">
    <property type="entry name" value="PROKAR_LIPOPROTEIN"/>
    <property type="match status" value="1"/>
</dbReference>
<organism evidence="1">
    <name type="scientific">Caudovirales sp. ctCiv1</name>
    <dbReference type="NCBI Taxonomy" id="2826769"/>
    <lineage>
        <taxon>Viruses</taxon>
        <taxon>Duplodnaviria</taxon>
        <taxon>Heunggongvirae</taxon>
        <taxon>Uroviricota</taxon>
        <taxon>Caudoviricetes</taxon>
    </lineage>
</organism>
<sequence length="277" mass="32211">MKKYIIMIMSIITLLTGCSKRHSVNNYKDLTVSPSITPTIYVAKQAATPTPTQPPKDSWDYLRKNYSVVSYDQIVASDYNEQYVIIDCIIDDVEHDELANRVSFYTWFYSEKGYIREQSTIEYSNSNTMKDLKNIKDGDNVRICVYINKDTSFGSQIIGIDLIENIVTLQDIETSYINSCNNIDYTEFLRHPKKYWGDRVGFTGTVFQVIETEHSYDVILNNDDEYIFVSLDNKKDDNRILEGDSITVYGVFYKLYSYTNMLGINQTIPEIVDYFYK</sequence>